<keyword evidence="3" id="KW-1185">Reference proteome</keyword>
<dbReference type="InterPro" id="IPR005137">
    <property type="entry name" value="BtpA"/>
</dbReference>
<dbReference type="EMBL" id="CASHTH010000436">
    <property type="protein sequence ID" value="CAI8001399.1"/>
    <property type="molecule type" value="Genomic_DNA"/>
</dbReference>
<comment type="caution">
    <text evidence="2">The sequence shown here is derived from an EMBL/GenBank/DDBJ whole genome shotgun (WGS) entry which is preliminary data.</text>
</comment>
<dbReference type="Pfam" id="PF03437">
    <property type="entry name" value="BtpA"/>
    <property type="match status" value="1"/>
</dbReference>
<accession>A0AA35W482</accession>
<evidence type="ECO:0000256" key="1">
    <source>
        <dbReference type="ARBA" id="ARBA00006007"/>
    </source>
</evidence>
<reference evidence="2" key="1">
    <citation type="submission" date="2023-03" db="EMBL/GenBank/DDBJ databases">
        <authorList>
            <person name="Steffen K."/>
            <person name="Cardenas P."/>
        </authorList>
    </citation>
    <scope>NUCLEOTIDE SEQUENCE</scope>
</reference>
<protein>
    <submittedName>
        <fullName evidence="2">Photosystem I biogenesis protein BtpA</fullName>
    </submittedName>
</protein>
<gene>
    <name evidence="2" type="ORF">GBAR_LOCUS3181</name>
</gene>
<dbReference type="PANTHER" id="PTHR21381">
    <property type="entry name" value="ZGC:162297"/>
    <property type="match status" value="1"/>
</dbReference>
<dbReference type="NCBIfam" id="TIGR00259">
    <property type="entry name" value="thylakoid_BtpA"/>
    <property type="match status" value="1"/>
</dbReference>
<dbReference type="InterPro" id="IPR011060">
    <property type="entry name" value="RibuloseP-bd_barrel"/>
</dbReference>
<name>A0AA35W482_GEOBA</name>
<dbReference type="CDD" id="cd04722">
    <property type="entry name" value="TIM_phosphate_binding"/>
    <property type="match status" value="1"/>
</dbReference>
<evidence type="ECO:0000313" key="2">
    <source>
        <dbReference type="EMBL" id="CAI8001399.1"/>
    </source>
</evidence>
<comment type="similarity">
    <text evidence="1">Belongs to the BtpA family.</text>
</comment>
<organism evidence="2 3">
    <name type="scientific">Geodia barretti</name>
    <name type="common">Barrett's horny sponge</name>
    <dbReference type="NCBI Taxonomy" id="519541"/>
    <lineage>
        <taxon>Eukaryota</taxon>
        <taxon>Metazoa</taxon>
        <taxon>Porifera</taxon>
        <taxon>Demospongiae</taxon>
        <taxon>Heteroscleromorpha</taxon>
        <taxon>Tetractinellida</taxon>
        <taxon>Astrophorina</taxon>
        <taxon>Geodiidae</taxon>
        <taxon>Geodia</taxon>
    </lineage>
</organism>
<proteinExistence type="inferred from homology"/>
<dbReference type="AlphaFoldDB" id="A0AA35W482"/>
<dbReference type="SUPFAM" id="SSF51366">
    <property type="entry name" value="Ribulose-phoshate binding barrel"/>
    <property type="match status" value="1"/>
</dbReference>
<sequence length="265" mass="27441">MQSLFGEGKSFIGVIHLPPLPGSPRWGGDLSRVLEQAGREAAILTEGGANGIIVENFGDAPFRIGRVEPETVAAMTRAVDLVCRTTPLPVGVNMLRSDAISALAVAVAGGAQFIRVNVHYGTMAADEGLVTGEAFETLRRRRLMEAEDVSILADVLVKHAVPLGEPELGLIARETAYRGLADGLIVTGPVTGQPAVADDVATVRRAVPDRPLLVGSGVNASNAAQFLAHANGAIVGTSLKEGGVITNPIDLERVRATAAAFGEAG</sequence>
<dbReference type="PANTHER" id="PTHR21381:SF3">
    <property type="entry name" value="SGC REGION PROTEIN SGCQ-RELATED"/>
    <property type="match status" value="1"/>
</dbReference>
<dbReference type="Proteomes" id="UP001174909">
    <property type="component" value="Unassembled WGS sequence"/>
</dbReference>
<dbReference type="PIRSF" id="PIRSF005956">
    <property type="entry name" value="BtpA"/>
    <property type="match status" value="1"/>
</dbReference>
<evidence type="ECO:0000313" key="3">
    <source>
        <dbReference type="Proteomes" id="UP001174909"/>
    </source>
</evidence>